<dbReference type="STRING" id="1079859.SAMN04515674_104177"/>
<dbReference type="AlphaFoldDB" id="A0A1I5RPM7"/>
<evidence type="ECO:0000313" key="2">
    <source>
        <dbReference type="EMBL" id="SFP60360.1"/>
    </source>
</evidence>
<feature type="region of interest" description="Disordered" evidence="1">
    <location>
        <begin position="486"/>
        <end position="508"/>
    </location>
</feature>
<name>A0A1I5RPM7_9BACT</name>
<organism evidence="2 3">
    <name type="scientific">Pseudarcicella hirudinis</name>
    <dbReference type="NCBI Taxonomy" id="1079859"/>
    <lineage>
        <taxon>Bacteria</taxon>
        <taxon>Pseudomonadati</taxon>
        <taxon>Bacteroidota</taxon>
        <taxon>Cytophagia</taxon>
        <taxon>Cytophagales</taxon>
        <taxon>Flectobacillaceae</taxon>
        <taxon>Pseudarcicella</taxon>
    </lineage>
</organism>
<gene>
    <name evidence="2" type="ORF">SAMN04515674_104177</name>
</gene>
<evidence type="ECO:0000256" key="1">
    <source>
        <dbReference type="SAM" id="MobiDB-lite"/>
    </source>
</evidence>
<accession>A0A1I5RPM7</accession>
<reference evidence="2 3" key="1">
    <citation type="submission" date="2016-10" db="EMBL/GenBank/DDBJ databases">
        <authorList>
            <person name="de Groot N.N."/>
        </authorList>
    </citation>
    <scope>NUCLEOTIDE SEQUENCE [LARGE SCALE GENOMIC DNA]</scope>
    <source>
        <strain evidence="3">E92,LMG 26720,CCM 7988</strain>
    </source>
</reference>
<dbReference type="EMBL" id="FOXH01000004">
    <property type="protein sequence ID" value="SFP60360.1"/>
    <property type="molecule type" value="Genomic_DNA"/>
</dbReference>
<dbReference type="OrthoDB" id="1110562at2"/>
<sequence length="508" mass="55884">MADVKTDVSQILADLRKRALGINDSTKPLEGFMVSFLPTGRPVHKDDYGNPWTPDLTLAEPKTDGSETKPADGTPDPALLNQITKRQRNLGNISRLVDHKLQLNAAGQEVPGSSRISETWKVIVDGANAVPLPPINDPNLKKALDKAMKLLMKQDPDEADNPDALIPTSAYEKYQRYRKAYNKSVQAYTAQYLAAAASPITLQMWPVTGKTYLSDVDSAMDEWISLGKKIEIENAIDLLAAQGTDSATKMIAMAKKNYEKYQVSFGALTATVPFVQLFPTNWCDPAKEDDGWTQYEYDSTKSHSKLTSEETSFGGSAGVNLGFFSIGASAEHSESKDHSEFSNDGLHIKFRYAIIDIERPWLNTVLLNMGNWFLNGFPKNAVSNGQINQQKPSENEAFWLPSIPTQLIVLKDLHIKTNHSEGQFDAMRKQTKAGGSFGWGPFTIGGHYGKSESQQTFDFSADGEGLHVEGVQIIGWISQVLPAAPKVNAPNMPVPDKDKKKVEDGVHA</sequence>
<keyword evidence="3" id="KW-1185">Reference proteome</keyword>
<dbReference type="RefSeq" id="WP_092015512.1">
    <property type="nucleotide sequence ID" value="NZ_FOXH01000004.1"/>
</dbReference>
<protein>
    <submittedName>
        <fullName evidence="2">Uncharacterized protein</fullName>
    </submittedName>
</protein>
<evidence type="ECO:0000313" key="3">
    <source>
        <dbReference type="Proteomes" id="UP000199306"/>
    </source>
</evidence>
<feature type="region of interest" description="Disordered" evidence="1">
    <location>
        <begin position="47"/>
        <end position="78"/>
    </location>
</feature>
<feature type="compositionally biased region" description="Basic and acidic residues" evidence="1">
    <location>
        <begin position="495"/>
        <end position="508"/>
    </location>
</feature>
<dbReference type="Proteomes" id="UP000199306">
    <property type="component" value="Unassembled WGS sequence"/>
</dbReference>
<proteinExistence type="predicted"/>
<feature type="compositionally biased region" description="Basic and acidic residues" evidence="1">
    <location>
        <begin position="61"/>
        <end position="70"/>
    </location>
</feature>